<accession>A0ABN9YE90</accession>
<evidence type="ECO:0000313" key="4">
    <source>
        <dbReference type="EMBL" id="CAK0909785.1"/>
    </source>
</evidence>
<evidence type="ECO:0000259" key="3">
    <source>
        <dbReference type="SMART" id="SM00645"/>
    </source>
</evidence>
<organism evidence="4 5">
    <name type="scientific">Prorocentrum cordatum</name>
    <dbReference type="NCBI Taxonomy" id="2364126"/>
    <lineage>
        <taxon>Eukaryota</taxon>
        <taxon>Sar</taxon>
        <taxon>Alveolata</taxon>
        <taxon>Dinophyceae</taxon>
        <taxon>Prorocentrales</taxon>
        <taxon>Prorocentraceae</taxon>
        <taxon>Prorocentrum</taxon>
    </lineage>
</organism>
<dbReference type="InterPro" id="IPR038765">
    <property type="entry name" value="Papain-like_cys_pep_sf"/>
</dbReference>
<dbReference type="EMBL" id="CAUYUJ010022259">
    <property type="protein sequence ID" value="CAK0909785.1"/>
    <property type="molecule type" value="Genomic_DNA"/>
</dbReference>
<keyword evidence="2" id="KW-0865">Zymogen</keyword>
<dbReference type="SMART" id="SM00645">
    <property type="entry name" value="Pept_C1"/>
    <property type="match status" value="1"/>
</dbReference>
<evidence type="ECO:0000313" key="5">
    <source>
        <dbReference type="Proteomes" id="UP001189429"/>
    </source>
</evidence>
<dbReference type="InterPro" id="IPR025660">
    <property type="entry name" value="Pept_his_AS"/>
</dbReference>
<dbReference type="PROSITE" id="PS00639">
    <property type="entry name" value="THIOL_PROTEASE_HIS"/>
    <property type="match status" value="1"/>
</dbReference>
<dbReference type="InterPro" id="IPR000668">
    <property type="entry name" value="Peptidase_C1A_C"/>
</dbReference>
<dbReference type="CDD" id="cd02248">
    <property type="entry name" value="Peptidase_C1A"/>
    <property type="match status" value="1"/>
</dbReference>
<dbReference type="Gene3D" id="3.90.70.10">
    <property type="entry name" value="Cysteine proteinases"/>
    <property type="match status" value="1"/>
</dbReference>
<evidence type="ECO:0000256" key="1">
    <source>
        <dbReference type="ARBA" id="ARBA00008455"/>
    </source>
</evidence>
<dbReference type="Pfam" id="PF00112">
    <property type="entry name" value="Peptidase_C1"/>
    <property type="match status" value="1"/>
</dbReference>
<proteinExistence type="inferred from homology"/>
<evidence type="ECO:0000256" key="2">
    <source>
        <dbReference type="ARBA" id="ARBA00023145"/>
    </source>
</evidence>
<protein>
    <recommendedName>
        <fullName evidence="3">Peptidase C1A papain C-terminal domain-containing protein</fullName>
    </recommendedName>
</protein>
<gene>
    <name evidence="4" type="ORF">PCOR1329_LOCUS84113</name>
</gene>
<dbReference type="Proteomes" id="UP001189429">
    <property type="component" value="Unassembled WGS sequence"/>
</dbReference>
<dbReference type="SUPFAM" id="SSF54001">
    <property type="entry name" value="Cysteine proteinases"/>
    <property type="match status" value="1"/>
</dbReference>
<comment type="caution">
    <text evidence="4">The sequence shown here is derived from an EMBL/GenBank/DDBJ whole genome shotgun (WGS) entry which is preliminary data.</text>
</comment>
<reference evidence="4" key="1">
    <citation type="submission" date="2023-10" db="EMBL/GenBank/DDBJ databases">
        <authorList>
            <person name="Chen Y."/>
            <person name="Shah S."/>
            <person name="Dougan E. K."/>
            <person name="Thang M."/>
            <person name="Chan C."/>
        </authorList>
    </citation>
    <scope>NUCLEOTIDE SEQUENCE [LARGE SCALE GENOMIC DNA]</scope>
</reference>
<keyword evidence="5" id="KW-1185">Reference proteome</keyword>
<dbReference type="InterPro" id="IPR039417">
    <property type="entry name" value="Peptidase_C1A_papain-like"/>
</dbReference>
<name>A0ABN9YE90_9DINO</name>
<dbReference type="InterPro" id="IPR013128">
    <property type="entry name" value="Peptidase_C1A"/>
</dbReference>
<feature type="domain" description="Peptidase C1A papain C-terminal" evidence="3">
    <location>
        <begin position="2"/>
        <end position="107"/>
    </location>
</feature>
<sequence length="108" mass="11366">MTAIPQGAIQGYKAVKSDSEQALKEALVNVGPVAVGISASGDEIRFYKSGVLTAPCSDTLDHAVLVVGYGFQDPNPYWKLKNSWGTDWGEDGFFRLVRGLSGSGDGAG</sequence>
<dbReference type="PANTHER" id="PTHR12411">
    <property type="entry name" value="CYSTEINE PROTEASE FAMILY C1-RELATED"/>
    <property type="match status" value="1"/>
</dbReference>
<comment type="similarity">
    <text evidence="1">Belongs to the peptidase C1 family.</text>
</comment>